<sequence length="151" mass="17970">MSNTSLRSTINQGNIFPPVHRNPDELLQLYLNSRRRVSKPPSIYDIFKINFAKEAKRLGFNDQLLINHEANFFWTYATRQQRQQYTQLSRGVQRLYFQRDSQLYLMLKRRHMQIFFEYTSKNFRTFPAGTELTGPLKFVIRVGRSGSLIDE</sequence>
<organism evidence="1 2">
    <name type="scientific">Rhizophagus clarus</name>
    <dbReference type="NCBI Taxonomy" id="94130"/>
    <lineage>
        <taxon>Eukaryota</taxon>
        <taxon>Fungi</taxon>
        <taxon>Fungi incertae sedis</taxon>
        <taxon>Mucoromycota</taxon>
        <taxon>Glomeromycotina</taxon>
        <taxon>Glomeromycetes</taxon>
        <taxon>Glomerales</taxon>
        <taxon>Glomeraceae</taxon>
        <taxon>Rhizophagus</taxon>
    </lineage>
</organism>
<protein>
    <submittedName>
        <fullName evidence="1">Uncharacterized protein</fullName>
    </submittedName>
</protein>
<comment type="caution">
    <text evidence="1">The sequence shown here is derived from an EMBL/GenBank/DDBJ whole genome shotgun (WGS) entry which is preliminary data.</text>
</comment>
<evidence type="ECO:0000313" key="1">
    <source>
        <dbReference type="EMBL" id="GES78809.1"/>
    </source>
</evidence>
<gene>
    <name evidence="1" type="ORF">RCL2_000611700</name>
</gene>
<dbReference type="Proteomes" id="UP000615446">
    <property type="component" value="Unassembled WGS sequence"/>
</dbReference>
<reference evidence="1" key="1">
    <citation type="submission" date="2019-10" db="EMBL/GenBank/DDBJ databases">
        <title>Conservation and host-specific expression of non-tandemly repeated heterogenous ribosome RNA gene in arbuscular mycorrhizal fungi.</title>
        <authorList>
            <person name="Maeda T."/>
            <person name="Kobayashi Y."/>
            <person name="Nakagawa T."/>
            <person name="Ezawa T."/>
            <person name="Yamaguchi K."/>
            <person name="Bino T."/>
            <person name="Nishimoto Y."/>
            <person name="Shigenobu S."/>
            <person name="Kawaguchi M."/>
        </authorList>
    </citation>
    <scope>NUCLEOTIDE SEQUENCE</scope>
    <source>
        <strain evidence="1">HR1</strain>
    </source>
</reference>
<proteinExistence type="predicted"/>
<dbReference type="AlphaFoldDB" id="A0A8H3L408"/>
<dbReference type="OrthoDB" id="2370836at2759"/>
<evidence type="ECO:0000313" key="2">
    <source>
        <dbReference type="Proteomes" id="UP000615446"/>
    </source>
</evidence>
<accession>A0A8H3L408</accession>
<dbReference type="EMBL" id="BLAL01000040">
    <property type="protein sequence ID" value="GES78809.1"/>
    <property type="molecule type" value="Genomic_DNA"/>
</dbReference>
<name>A0A8H3L408_9GLOM</name>